<evidence type="ECO:0000313" key="2">
    <source>
        <dbReference type="Proteomes" id="UP000017836"/>
    </source>
</evidence>
<dbReference type="EMBL" id="KI397486">
    <property type="protein sequence ID" value="ERM95448.1"/>
    <property type="molecule type" value="Genomic_DNA"/>
</dbReference>
<name>W1NIU8_AMBTC</name>
<sequence>VGLKWRPCLVRHVITLATVPGEACDNPIGKDVGGFLIDQCVNFVIRFFQLDSFLGRVAAFNIDYSQVCRRRLNLFSGFFAMERVIME</sequence>
<dbReference type="Proteomes" id="UP000017836">
    <property type="component" value="Unassembled WGS sequence"/>
</dbReference>
<reference evidence="2" key="1">
    <citation type="journal article" date="2013" name="Science">
        <title>The Amborella genome and the evolution of flowering plants.</title>
        <authorList>
            <consortium name="Amborella Genome Project"/>
        </authorList>
    </citation>
    <scope>NUCLEOTIDE SEQUENCE [LARGE SCALE GENOMIC DNA]</scope>
</reference>
<feature type="non-terminal residue" evidence="1">
    <location>
        <position position="1"/>
    </location>
</feature>
<dbReference type="Gramene" id="ERM95448">
    <property type="protein sequence ID" value="ERM95448"/>
    <property type="gene ID" value="AMTR_s00008p00254370"/>
</dbReference>
<evidence type="ECO:0000313" key="1">
    <source>
        <dbReference type="EMBL" id="ERM95448.1"/>
    </source>
</evidence>
<accession>W1NIU8</accession>
<protein>
    <submittedName>
        <fullName evidence="1">Uncharacterized protein</fullName>
    </submittedName>
</protein>
<proteinExistence type="predicted"/>
<keyword evidence="2" id="KW-1185">Reference proteome</keyword>
<dbReference type="AlphaFoldDB" id="W1NIU8"/>
<organism evidence="1 2">
    <name type="scientific">Amborella trichopoda</name>
    <dbReference type="NCBI Taxonomy" id="13333"/>
    <lineage>
        <taxon>Eukaryota</taxon>
        <taxon>Viridiplantae</taxon>
        <taxon>Streptophyta</taxon>
        <taxon>Embryophyta</taxon>
        <taxon>Tracheophyta</taxon>
        <taxon>Spermatophyta</taxon>
        <taxon>Magnoliopsida</taxon>
        <taxon>Amborellales</taxon>
        <taxon>Amborellaceae</taxon>
        <taxon>Amborella</taxon>
    </lineage>
</organism>
<gene>
    <name evidence="1" type="ORF">AMTR_s00008p00254370</name>
</gene>
<dbReference type="HOGENOM" id="CLU_2489858_0_0_1"/>